<proteinExistence type="predicted"/>
<dbReference type="GO" id="GO:0000725">
    <property type="term" value="P:recombinational repair"/>
    <property type="evidence" value="ECO:0007669"/>
    <property type="project" value="InterPro"/>
</dbReference>
<comment type="caution">
    <text evidence="2">The sequence shown here is derived from an EMBL/GenBank/DDBJ whole genome shotgun (WGS) entry which is preliminary data.</text>
</comment>
<accession>A0A6L2J630</accession>
<reference evidence="2" key="1">
    <citation type="journal article" date="2019" name="Sci. Rep.">
        <title>Draft genome of Tanacetum cinerariifolium, the natural source of mosquito coil.</title>
        <authorList>
            <person name="Yamashiro T."/>
            <person name="Shiraishi A."/>
            <person name="Satake H."/>
            <person name="Nakayama K."/>
        </authorList>
    </citation>
    <scope>NUCLEOTIDE SEQUENCE</scope>
</reference>
<evidence type="ECO:0000256" key="1">
    <source>
        <dbReference type="SAM" id="MobiDB-lite"/>
    </source>
</evidence>
<dbReference type="EMBL" id="BKCJ010000221">
    <property type="protein sequence ID" value="GEU31134.1"/>
    <property type="molecule type" value="Genomic_DNA"/>
</dbReference>
<sequence length="624" mass="70296">MKLLNIVVEKEMLFSENHTNLTPMPKENDFGCKNFLWKAERVRLLISSLGSSSTLSGSSSPNSYSSGTTTPKNHHSGTSISEGCSNYKHLLGKIKVLETTVEMYMHSEQHTRVVQLSSSTHVKPSTLTLNPVRIIPGPAGLVQQAMLLKEKVFILDPDGALMSTQQYMDKVVEDVGDEDDFKSAAWVSATNYVNAFGGTVTGCLGDVDNFLKKGKLEQIVGIVKSCSPNMLGGLNVTLKDLSGTRTETGFKHAFATFFGQYLETFTGIVFLNMDQLDKQLDKEEFQEIGSMAAFKVLETQFQMFIKSRIYLDDEYVVMTRNYFLQYTQLTILEFRDTLIQHMESVKKSIDERAHHKREYDSRVNERHIQTIEEKVDTSKALDASLVDKESRGTKSKEQDTSSRSRNDAHVDDADIRPMYDEEPMAEVHTTAKINVFATGQQHTEQPEFNNEGKVVQNVTTNYFPKERETASAKPHYVIASSNSRNSSKNMQRFSSNNMVHNHYLEEAKKKTQETGRNSRPSVMPSARSQSTTIGSKPKPQTNNQKYRNWAASKSSCVTTKTVLIAEHSRNSRNFSNSKHFVCSTCQKCVFNANHNHCVTKFLNEVNSRAKVPSNKTMNNNKPVE</sequence>
<dbReference type="PANTHER" id="PTHR14523:SF1">
    <property type="entry name" value="HOMOLOGOUS RECOMBINATION OB-FOLD PROTEIN"/>
    <property type="match status" value="1"/>
</dbReference>
<organism evidence="2">
    <name type="scientific">Tanacetum cinerariifolium</name>
    <name type="common">Dalmatian daisy</name>
    <name type="synonym">Chrysanthemum cinerariifolium</name>
    <dbReference type="NCBI Taxonomy" id="118510"/>
    <lineage>
        <taxon>Eukaryota</taxon>
        <taxon>Viridiplantae</taxon>
        <taxon>Streptophyta</taxon>
        <taxon>Embryophyta</taxon>
        <taxon>Tracheophyta</taxon>
        <taxon>Spermatophyta</taxon>
        <taxon>Magnoliopsida</taxon>
        <taxon>eudicotyledons</taxon>
        <taxon>Gunneridae</taxon>
        <taxon>Pentapetalae</taxon>
        <taxon>asterids</taxon>
        <taxon>campanulids</taxon>
        <taxon>Asterales</taxon>
        <taxon>Asteraceae</taxon>
        <taxon>Asteroideae</taxon>
        <taxon>Anthemideae</taxon>
        <taxon>Anthemidinae</taxon>
        <taxon>Tanacetum</taxon>
    </lineage>
</organism>
<gene>
    <name evidence="2" type="ORF">Tci_003112</name>
</gene>
<name>A0A6L2J630_TANCI</name>
<feature type="region of interest" description="Disordered" evidence="1">
    <location>
        <begin position="382"/>
        <end position="415"/>
    </location>
</feature>
<dbReference type="PANTHER" id="PTHR14523">
    <property type="entry name" value="UNCHARACTERIZED PROTEIN C17ORF53 HOMOLOG"/>
    <property type="match status" value="1"/>
</dbReference>
<feature type="region of interest" description="Disordered" evidence="1">
    <location>
        <begin position="507"/>
        <end position="547"/>
    </location>
</feature>
<dbReference type="AlphaFoldDB" id="A0A6L2J630"/>
<feature type="compositionally biased region" description="Polar residues" evidence="1">
    <location>
        <begin position="514"/>
        <end position="547"/>
    </location>
</feature>
<protein>
    <submittedName>
        <fullName evidence="2">Uncharacterized protein</fullName>
    </submittedName>
</protein>
<feature type="region of interest" description="Disordered" evidence="1">
    <location>
        <begin position="51"/>
        <end position="80"/>
    </location>
</feature>
<evidence type="ECO:0000313" key="2">
    <source>
        <dbReference type="EMBL" id="GEU31134.1"/>
    </source>
</evidence>
<dbReference type="InterPro" id="IPR028045">
    <property type="entry name" value="HROB"/>
</dbReference>
<feature type="compositionally biased region" description="Low complexity" evidence="1">
    <location>
        <begin position="51"/>
        <end position="70"/>
    </location>
</feature>